<organism evidence="2 3">
    <name type="scientific">Cutibacterium acnes</name>
    <name type="common">Propionibacterium acnes</name>
    <dbReference type="NCBI Taxonomy" id="1747"/>
    <lineage>
        <taxon>Bacteria</taxon>
        <taxon>Bacillati</taxon>
        <taxon>Actinomycetota</taxon>
        <taxon>Actinomycetes</taxon>
        <taxon>Propionibacteriales</taxon>
        <taxon>Propionibacteriaceae</taxon>
        <taxon>Cutibacterium</taxon>
    </lineage>
</organism>
<protein>
    <submittedName>
        <fullName evidence="2">Uncharacterized protein</fullName>
    </submittedName>
</protein>
<dbReference type="AlphaFoldDB" id="A0AA44U341"/>
<dbReference type="Proteomes" id="UP000223982">
    <property type="component" value="Unassembled WGS sequence"/>
</dbReference>
<proteinExistence type="predicted"/>
<sequence>MTPIIATEQTGSSQLRAQISDRSQVVIRVAVRCGGNDRHHNAGAKSVTDRLHESEVNPPEHKKLKDFLGDFIDHRMSQWSDNPCQHPRAGKHLPLG</sequence>
<accession>A0AA44U341</accession>
<evidence type="ECO:0000256" key="1">
    <source>
        <dbReference type="SAM" id="MobiDB-lite"/>
    </source>
</evidence>
<feature type="region of interest" description="Disordered" evidence="1">
    <location>
        <begin position="77"/>
        <end position="96"/>
    </location>
</feature>
<gene>
    <name evidence="2" type="ORF">APS60_11260</name>
</gene>
<dbReference type="EMBL" id="LKVB01000010">
    <property type="protein sequence ID" value="PHJ26490.1"/>
    <property type="molecule type" value="Genomic_DNA"/>
</dbReference>
<feature type="compositionally biased region" description="Basic and acidic residues" evidence="1">
    <location>
        <begin position="47"/>
        <end position="58"/>
    </location>
</feature>
<comment type="caution">
    <text evidence="2">The sequence shown here is derived from an EMBL/GenBank/DDBJ whole genome shotgun (WGS) entry which is preliminary data.</text>
</comment>
<feature type="region of interest" description="Disordered" evidence="1">
    <location>
        <begin position="35"/>
        <end position="58"/>
    </location>
</feature>
<reference evidence="2 3" key="1">
    <citation type="submission" date="2017-02" db="EMBL/GenBank/DDBJ databases">
        <title>Prevalence of linear plasmids in Propionibacterium acnes isolates obtained from cancerous prostatic tissue.</title>
        <authorList>
            <person name="Davidsson S."/>
            <person name="Bruggemann H."/>
        </authorList>
    </citation>
    <scope>NUCLEOTIDE SEQUENCE [LARGE SCALE GENOMIC DNA]</scope>
    <source>
        <strain evidence="2 3">09-9</strain>
    </source>
</reference>
<name>A0AA44U341_CUTAC</name>
<evidence type="ECO:0000313" key="2">
    <source>
        <dbReference type="EMBL" id="PHJ26490.1"/>
    </source>
</evidence>
<evidence type="ECO:0000313" key="3">
    <source>
        <dbReference type="Proteomes" id="UP000223982"/>
    </source>
</evidence>